<feature type="transmembrane region" description="Helical" evidence="6">
    <location>
        <begin position="79"/>
        <end position="100"/>
    </location>
</feature>
<proteinExistence type="inferred from homology"/>
<dbReference type="Pfam" id="PF01384">
    <property type="entry name" value="PHO4"/>
    <property type="match status" value="1"/>
</dbReference>
<feature type="transmembrane region" description="Helical" evidence="6">
    <location>
        <begin position="252"/>
        <end position="269"/>
    </location>
</feature>
<feature type="transmembrane region" description="Helical" evidence="6">
    <location>
        <begin position="340"/>
        <end position="362"/>
    </location>
</feature>
<keyword evidence="4 6" id="KW-1133">Transmembrane helix</keyword>
<feature type="transmembrane region" description="Helical" evidence="6">
    <location>
        <begin position="134"/>
        <end position="153"/>
    </location>
</feature>
<protein>
    <recommendedName>
        <fullName evidence="6">Phosphate transporter</fullName>
    </recommendedName>
</protein>
<dbReference type="Proteomes" id="UP001204798">
    <property type="component" value="Unassembled WGS sequence"/>
</dbReference>
<evidence type="ECO:0000313" key="8">
    <source>
        <dbReference type="Proteomes" id="UP001204798"/>
    </source>
</evidence>
<accession>A0ABT2EL97</accession>
<comment type="similarity">
    <text evidence="6">Belongs to the inorganic phosphate transporter (PiT) (TC 2.A.20) family.</text>
</comment>
<evidence type="ECO:0000256" key="4">
    <source>
        <dbReference type="ARBA" id="ARBA00022989"/>
    </source>
</evidence>
<feature type="transmembrane region" description="Helical" evidence="6">
    <location>
        <begin position="289"/>
        <end position="307"/>
    </location>
</feature>
<keyword evidence="2 6" id="KW-0813">Transport</keyword>
<dbReference type="PANTHER" id="PTHR11101">
    <property type="entry name" value="PHOSPHATE TRANSPORTER"/>
    <property type="match status" value="1"/>
</dbReference>
<dbReference type="EMBL" id="JANUCP010000001">
    <property type="protein sequence ID" value="MCS3918251.1"/>
    <property type="molecule type" value="Genomic_DNA"/>
</dbReference>
<evidence type="ECO:0000256" key="5">
    <source>
        <dbReference type="ARBA" id="ARBA00023136"/>
    </source>
</evidence>
<feature type="transmembrane region" description="Helical" evidence="6">
    <location>
        <begin position="41"/>
        <end position="58"/>
    </location>
</feature>
<keyword evidence="5 6" id="KW-0472">Membrane</keyword>
<evidence type="ECO:0000313" key="7">
    <source>
        <dbReference type="EMBL" id="MCS3918251.1"/>
    </source>
</evidence>
<comment type="subcellular location">
    <subcellularLocation>
        <location evidence="1 6">Membrane</location>
        <topology evidence="1 6">Multi-pass membrane protein</topology>
    </subcellularLocation>
</comment>
<comment type="caution">
    <text evidence="7">The sequence shown here is derived from an EMBL/GenBank/DDBJ whole genome shotgun (WGS) entry which is preliminary data.</text>
</comment>
<feature type="transmembrane region" description="Helical" evidence="6">
    <location>
        <begin position="106"/>
        <end position="122"/>
    </location>
</feature>
<dbReference type="InterPro" id="IPR001204">
    <property type="entry name" value="Phos_transporter"/>
</dbReference>
<organism evidence="7 8">
    <name type="scientific">Candidatus Fervidibacter sacchari</name>
    <dbReference type="NCBI Taxonomy" id="1448929"/>
    <lineage>
        <taxon>Bacteria</taxon>
        <taxon>Candidatus Fervidibacterota</taxon>
        <taxon>Candidatus Fervidibacter</taxon>
    </lineage>
</organism>
<keyword evidence="6" id="KW-0592">Phosphate transport</keyword>
<reference evidence="7 8" key="1">
    <citation type="submission" date="2022-08" db="EMBL/GenBank/DDBJ databases">
        <title>Bacterial and archaeal communities from various locations to study Microbial Dark Matter (Phase II).</title>
        <authorList>
            <person name="Stepanauskas R."/>
        </authorList>
    </citation>
    <scope>NUCLEOTIDE SEQUENCE [LARGE SCALE GENOMIC DNA]</scope>
    <source>
        <strain evidence="7 8">PD1</strain>
    </source>
</reference>
<gene>
    <name evidence="7" type="ORF">M2350_000648</name>
</gene>
<dbReference type="PANTHER" id="PTHR11101:SF80">
    <property type="entry name" value="PHOSPHATE TRANSPORTER"/>
    <property type="match status" value="1"/>
</dbReference>
<name>A0ABT2EL97_9BACT</name>
<evidence type="ECO:0000256" key="3">
    <source>
        <dbReference type="ARBA" id="ARBA00022692"/>
    </source>
</evidence>
<keyword evidence="8" id="KW-1185">Reference proteome</keyword>
<evidence type="ECO:0000256" key="2">
    <source>
        <dbReference type="ARBA" id="ARBA00022448"/>
    </source>
</evidence>
<evidence type="ECO:0000256" key="6">
    <source>
        <dbReference type="RuleBase" id="RU363058"/>
    </source>
</evidence>
<dbReference type="RefSeq" id="WP_259093858.1">
    <property type="nucleotide sequence ID" value="NZ_CP130454.1"/>
</dbReference>
<evidence type="ECO:0000256" key="1">
    <source>
        <dbReference type="ARBA" id="ARBA00004141"/>
    </source>
</evidence>
<keyword evidence="3 6" id="KW-0812">Transmembrane</keyword>
<sequence>MAIVPLLGAALIAFLNGANDISRSIATLVGAGVRSYRKACQLGTLGTIIGSALSFWLAQRMLETFTKSWTNQPLTSSPVTLLAIVIAAVLWLIAMTWLGIPVSTTHSIVGAIIGFHLVIQGWEKILWGNIAAKVLLPLLFSPLIALALSWSLYRFLVALDKINPCLCIGETANQLNPDAQGEVIALVPARRLSLVVSSAQACRQFLRHQVGITADHLHLLSAFSISVARALNDAPKIAAIGLLAQSSLSQPVIFAAVTLAMGIGSLIGGRRVTKTLAEKITPIDNRTGLSANLTISLLVSGFANLGLPVSTTHVTGGSIVGIGISKGAKSVYWKVVSEIVIAWCVTMPVCGLLSATIAFIALRL</sequence>